<keyword evidence="7 9" id="KW-0482">Metalloprotease</keyword>
<dbReference type="InterPro" id="IPR058213">
    <property type="entry name" value="VanX_actinomycetes/firmicutes"/>
</dbReference>
<keyword evidence="2 9" id="KW-0645">Protease</keyword>
<evidence type="ECO:0000256" key="7">
    <source>
        <dbReference type="ARBA" id="ARBA00023049"/>
    </source>
</evidence>
<gene>
    <name evidence="11" type="primary">vanX</name>
    <name evidence="11" type="ORF">ACFFJ8_18165</name>
</gene>
<comment type="caution">
    <text evidence="11">The sequence shown here is derived from an EMBL/GenBank/DDBJ whole genome shotgun (WGS) entry which is preliminary data.</text>
</comment>
<keyword evidence="3 9" id="KW-0479">Metal-binding</keyword>
<proteinExistence type="inferred from homology"/>
<evidence type="ECO:0000256" key="5">
    <source>
        <dbReference type="ARBA" id="ARBA00022833"/>
    </source>
</evidence>
<accession>A0ABV6JBJ6</accession>
<comment type="catalytic activity">
    <reaction evidence="1 9 10">
        <text>D-alanyl-D-alanine + H2O = 2 D-alanine</text>
        <dbReference type="Rhea" id="RHEA:20661"/>
        <dbReference type="ChEBI" id="CHEBI:15377"/>
        <dbReference type="ChEBI" id="CHEBI:57416"/>
        <dbReference type="ChEBI" id="CHEBI:57822"/>
        <dbReference type="EC" id="3.4.13.22"/>
    </reaction>
</comment>
<dbReference type="Gene3D" id="3.30.1380.10">
    <property type="match status" value="1"/>
</dbReference>
<evidence type="ECO:0000256" key="9">
    <source>
        <dbReference type="HAMAP-Rule" id="MF_01924"/>
    </source>
</evidence>
<dbReference type="NCBIfam" id="NF033115">
    <property type="entry name" value="dipept_VanX"/>
    <property type="match status" value="1"/>
</dbReference>
<evidence type="ECO:0000256" key="1">
    <source>
        <dbReference type="ARBA" id="ARBA00001362"/>
    </source>
</evidence>
<feature type="binding site" evidence="9">
    <location>
        <position position="184"/>
    </location>
    <ligand>
        <name>Zn(2+)</name>
        <dbReference type="ChEBI" id="CHEBI:29105"/>
        <note>catalytic</note>
    </ligand>
</feature>
<dbReference type="PANTHER" id="PTHR43126:SF1">
    <property type="entry name" value="D-ALANYL-D-ALANINE DIPEPTIDASE"/>
    <property type="match status" value="1"/>
</dbReference>
<feature type="active site" description="Proton donor/acceptor" evidence="9">
    <location>
        <position position="181"/>
    </location>
</feature>
<evidence type="ECO:0000256" key="4">
    <source>
        <dbReference type="ARBA" id="ARBA00022801"/>
    </source>
</evidence>
<dbReference type="EC" id="3.4.13.22" evidence="9 10"/>
<comment type="similarity">
    <text evidence="9 10">Belongs to the peptidase M15D family.</text>
</comment>
<dbReference type="InterPro" id="IPR009045">
    <property type="entry name" value="Zn_M74/Hedgehog-like"/>
</dbReference>
<evidence type="ECO:0000256" key="10">
    <source>
        <dbReference type="PIRNR" id="PIRNR026671"/>
    </source>
</evidence>
<protein>
    <recommendedName>
        <fullName evidence="9 10">D-alanyl-D-alanine dipeptidase</fullName>
        <shortName evidence="9 10">D-Ala-D-Ala dipeptidase</shortName>
        <ecNumber evidence="9 10">3.4.13.22</ecNumber>
    </recommendedName>
</protein>
<dbReference type="CDD" id="cd14817">
    <property type="entry name" value="D-Ala-D-Ala_dipeptidase_VanX"/>
    <property type="match status" value="1"/>
</dbReference>
<sequence length="202" mass="23365">MEKGFVFLDEILHGARWDAKYATWDNFTGKPVDGYEVNRIVGTHALALALLETQKQAADLGYGLLLWDGYRPKRAVDCFLRWSEQPEDNLTKERFYPNIERTEMFAKGYIASQSSHSRGSAIDLTLYHLDTGALVSMGGSFDFMDERSHHAAKGVTSMEAQNRRRLRSIMENSGFEPYSFEWWHYVLRNEPYPNSYFDFPVL</sequence>
<dbReference type="Proteomes" id="UP001589818">
    <property type="component" value="Unassembled WGS sequence"/>
</dbReference>
<dbReference type="PANTHER" id="PTHR43126">
    <property type="entry name" value="D-ALANYL-D-ALANINE DIPEPTIDASE"/>
    <property type="match status" value="1"/>
</dbReference>
<comment type="function">
    <text evidence="9 10">Catalyzes hydrolysis of the D-alanyl-D-alanine dipeptide.</text>
</comment>
<keyword evidence="4 9" id="KW-0378">Hydrolase</keyword>
<keyword evidence="6 9" id="KW-0224">Dipeptidase</keyword>
<dbReference type="PIRSF" id="PIRSF026671">
    <property type="entry name" value="AA_dipeptidase"/>
    <property type="match status" value="1"/>
</dbReference>
<keyword evidence="12" id="KW-1185">Reference proteome</keyword>
<evidence type="ECO:0000256" key="6">
    <source>
        <dbReference type="ARBA" id="ARBA00022997"/>
    </source>
</evidence>
<comment type="cofactor">
    <cofactor evidence="9">
        <name>Zn(2+)</name>
        <dbReference type="ChEBI" id="CHEBI:29105"/>
    </cofactor>
    <text evidence="9">Binds 1 zinc ion per subunit.</text>
</comment>
<feature type="binding site" evidence="9">
    <location>
        <position position="116"/>
    </location>
    <ligand>
        <name>Zn(2+)</name>
        <dbReference type="ChEBI" id="CHEBI:29105"/>
        <note>catalytic</note>
    </ligand>
</feature>
<evidence type="ECO:0000256" key="2">
    <source>
        <dbReference type="ARBA" id="ARBA00022670"/>
    </source>
</evidence>
<keyword evidence="8 10" id="KW-0961">Cell wall biogenesis/degradation</keyword>
<reference evidence="11 12" key="1">
    <citation type="submission" date="2024-09" db="EMBL/GenBank/DDBJ databases">
        <authorList>
            <person name="Sun Q."/>
            <person name="Mori K."/>
        </authorList>
    </citation>
    <scope>NUCLEOTIDE SEQUENCE [LARGE SCALE GENOMIC DNA]</scope>
    <source>
        <strain evidence="11 12">CCM 4839</strain>
    </source>
</reference>
<organism evidence="11 12">
    <name type="scientific">Paenibacillus mendelii</name>
    <dbReference type="NCBI Taxonomy" id="206163"/>
    <lineage>
        <taxon>Bacteria</taxon>
        <taxon>Bacillati</taxon>
        <taxon>Bacillota</taxon>
        <taxon>Bacilli</taxon>
        <taxon>Bacillales</taxon>
        <taxon>Paenibacillaceae</taxon>
        <taxon>Paenibacillus</taxon>
    </lineage>
</organism>
<dbReference type="InterPro" id="IPR000755">
    <property type="entry name" value="A_A_dipeptidase"/>
</dbReference>
<dbReference type="HAMAP" id="MF_01924">
    <property type="entry name" value="A_A_dipeptidase"/>
    <property type="match status" value="1"/>
</dbReference>
<keyword evidence="5 9" id="KW-0862">Zinc</keyword>
<evidence type="ECO:0000313" key="11">
    <source>
        <dbReference type="EMBL" id="MFC0393294.1"/>
    </source>
</evidence>
<name>A0ABV6JBJ6_9BACL</name>
<dbReference type="SUPFAM" id="SSF55166">
    <property type="entry name" value="Hedgehog/DD-peptidase"/>
    <property type="match status" value="1"/>
</dbReference>
<evidence type="ECO:0000256" key="8">
    <source>
        <dbReference type="ARBA" id="ARBA00023316"/>
    </source>
</evidence>
<evidence type="ECO:0000256" key="3">
    <source>
        <dbReference type="ARBA" id="ARBA00022723"/>
    </source>
</evidence>
<feature type="binding site" evidence="9">
    <location>
        <position position="123"/>
    </location>
    <ligand>
        <name>Zn(2+)</name>
        <dbReference type="ChEBI" id="CHEBI:29105"/>
        <note>catalytic</note>
    </ligand>
</feature>
<evidence type="ECO:0000313" key="12">
    <source>
        <dbReference type="Proteomes" id="UP001589818"/>
    </source>
</evidence>
<dbReference type="RefSeq" id="WP_204822085.1">
    <property type="nucleotide sequence ID" value="NZ_JANHOF010000029.1"/>
</dbReference>
<dbReference type="EMBL" id="JBHLVF010000032">
    <property type="protein sequence ID" value="MFC0393294.1"/>
    <property type="molecule type" value="Genomic_DNA"/>
</dbReference>
<dbReference type="Pfam" id="PF01427">
    <property type="entry name" value="Peptidase_M15"/>
    <property type="match status" value="1"/>
</dbReference>
<feature type="site" description="Transition state stabilizer" evidence="9">
    <location>
        <position position="71"/>
    </location>
</feature>